<reference evidence="2 3" key="1">
    <citation type="submission" date="2020-11" db="EMBL/GenBank/DDBJ databases">
        <title>Kefir isolates.</title>
        <authorList>
            <person name="Marcisauskas S."/>
            <person name="Kim Y."/>
            <person name="Blasche S."/>
        </authorList>
    </citation>
    <scope>NUCLEOTIDE SEQUENCE [LARGE SCALE GENOMIC DNA]</scope>
    <source>
        <strain evidence="2 3">KR</strain>
    </source>
</reference>
<evidence type="ECO:0000256" key="1">
    <source>
        <dbReference type="SAM" id="MobiDB-lite"/>
    </source>
</evidence>
<sequence>MSPPPPPSVASSWTRFEPVASTSRVPYSAHFPTAPTAIPMQARAAFSTSSPSRNSRSRAYLIHPMARQRLTNLTFLSAGLLSVLTVSLAMSGTFGEGAAPGCPARVRTGVALEEQERRSAAASAADDTDGDGGGGDGTGRRTRKWWESSKAKGRFLEDPVVVVPLTAQSPNAPATPRHDTATPRHDTAPGPGGEQAADANTTTTTRTPRAAEV</sequence>
<proteinExistence type="predicted"/>
<feature type="compositionally biased region" description="Basic and acidic residues" evidence="1">
    <location>
        <begin position="144"/>
        <end position="157"/>
    </location>
</feature>
<name>A0A9P6W6N5_RHOMI</name>
<accession>A0A9P6W6N5</accession>
<feature type="compositionally biased region" description="Basic and acidic residues" evidence="1">
    <location>
        <begin position="176"/>
        <end position="187"/>
    </location>
</feature>
<dbReference type="Proteomes" id="UP000777482">
    <property type="component" value="Unassembled WGS sequence"/>
</dbReference>
<protein>
    <submittedName>
        <fullName evidence="2">Uncharacterized protein</fullName>
    </submittedName>
</protein>
<feature type="region of interest" description="Disordered" evidence="1">
    <location>
        <begin position="113"/>
        <end position="213"/>
    </location>
</feature>
<organism evidence="2 3">
    <name type="scientific">Rhodotorula mucilaginosa</name>
    <name type="common">Yeast</name>
    <name type="synonym">Rhodotorula rubra</name>
    <dbReference type="NCBI Taxonomy" id="5537"/>
    <lineage>
        <taxon>Eukaryota</taxon>
        <taxon>Fungi</taxon>
        <taxon>Dikarya</taxon>
        <taxon>Basidiomycota</taxon>
        <taxon>Pucciniomycotina</taxon>
        <taxon>Microbotryomycetes</taxon>
        <taxon>Sporidiobolales</taxon>
        <taxon>Sporidiobolaceae</taxon>
        <taxon>Rhodotorula</taxon>
    </lineage>
</organism>
<feature type="compositionally biased region" description="Low complexity" evidence="1">
    <location>
        <begin position="196"/>
        <end position="213"/>
    </location>
</feature>
<keyword evidence="3" id="KW-1185">Reference proteome</keyword>
<evidence type="ECO:0000313" key="3">
    <source>
        <dbReference type="Proteomes" id="UP000777482"/>
    </source>
</evidence>
<comment type="caution">
    <text evidence="2">The sequence shown here is derived from an EMBL/GenBank/DDBJ whole genome shotgun (WGS) entry which is preliminary data.</text>
</comment>
<gene>
    <name evidence="2" type="ORF">C6P46_005426</name>
</gene>
<dbReference type="OrthoDB" id="2529261at2759"/>
<evidence type="ECO:0000313" key="2">
    <source>
        <dbReference type="EMBL" id="KAG0666075.1"/>
    </source>
</evidence>
<dbReference type="EMBL" id="PUHQ01000006">
    <property type="protein sequence ID" value="KAG0666075.1"/>
    <property type="molecule type" value="Genomic_DNA"/>
</dbReference>
<dbReference type="AlphaFoldDB" id="A0A9P6W6N5"/>